<evidence type="ECO:0000256" key="1">
    <source>
        <dbReference type="ARBA" id="ARBA00001946"/>
    </source>
</evidence>
<accession>K6YD73</accession>
<dbReference type="Gene3D" id="3.20.20.450">
    <property type="entry name" value="EAL domain"/>
    <property type="match status" value="1"/>
</dbReference>
<dbReference type="SUPFAM" id="SSF55073">
    <property type="entry name" value="Nucleotide cyclase"/>
    <property type="match status" value="1"/>
</dbReference>
<dbReference type="STRING" id="493475.GARC_4935"/>
<feature type="domain" description="PAC" evidence="2">
    <location>
        <begin position="1007"/>
        <end position="1061"/>
    </location>
</feature>
<evidence type="ECO:0000259" key="2">
    <source>
        <dbReference type="PROSITE" id="PS50113"/>
    </source>
</evidence>
<dbReference type="InterPro" id="IPR035965">
    <property type="entry name" value="PAS-like_dom_sf"/>
</dbReference>
<gene>
    <name evidence="5" type="ORF">GARC_4935</name>
</gene>
<dbReference type="SUPFAM" id="SSF141868">
    <property type="entry name" value="EAL domain-like"/>
    <property type="match status" value="1"/>
</dbReference>
<keyword evidence="6" id="KW-1185">Reference proteome</keyword>
<dbReference type="InterPro" id="IPR011110">
    <property type="entry name" value="Reg_prop"/>
</dbReference>
<comment type="caution">
    <text evidence="5">The sequence shown here is derived from an EMBL/GenBank/DDBJ whole genome shotgun (WGS) entry which is preliminary data.</text>
</comment>
<dbReference type="InterPro" id="IPR013783">
    <property type="entry name" value="Ig-like_fold"/>
</dbReference>
<evidence type="ECO:0000313" key="6">
    <source>
        <dbReference type="Proteomes" id="UP000006327"/>
    </source>
</evidence>
<dbReference type="SMART" id="SM00052">
    <property type="entry name" value="EAL"/>
    <property type="match status" value="1"/>
</dbReference>
<dbReference type="PROSITE" id="PS50883">
    <property type="entry name" value="EAL"/>
    <property type="match status" value="1"/>
</dbReference>
<dbReference type="InterPro" id="IPR029787">
    <property type="entry name" value="Nucleotide_cyclase"/>
</dbReference>
<name>K6YD73_9ALTE</name>
<dbReference type="SUPFAM" id="SSF101898">
    <property type="entry name" value="NHL repeat"/>
    <property type="match status" value="2"/>
</dbReference>
<dbReference type="Gene3D" id="3.30.450.20">
    <property type="entry name" value="PAS domain"/>
    <property type="match status" value="2"/>
</dbReference>
<dbReference type="InterPro" id="IPR052155">
    <property type="entry name" value="Biofilm_reg_signaling"/>
</dbReference>
<dbReference type="SMART" id="SM00086">
    <property type="entry name" value="PAC"/>
    <property type="match status" value="2"/>
</dbReference>
<evidence type="ECO:0000313" key="5">
    <source>
        <dbReference type="EMBL" id="GAC21871.1"/>
    </source>
</evidence>
<dbReference type="SUPFAM" id="SSF63829">
    <property type="entry name" value="Calcium-dependent phosphotriesterase"/>
    <property type="match status" value="1"/>
</dbReference>
<dbReference type="InterPro" id="IPR001610">
    <property type="entry name" value="PAC"/>
</dbReference>
<feature type="domain" description="GGDEF" evidence="4">
    <location>
        <begin position="1093"/>
        <end position="1226"/>
    </location>
</feature>
<dbReference type="Pfam" id="PF00990">
    <property type="entry name" value="GGDEF"/>
    <property type="match status" value="1"/>
</dbReference>
<comment type="cofactor">
    <cofactor evidence="1">
        <name>Mg(2+)</name>
        <dbReference type="ChEBI" id="CHEBI:18420"/>
    </cofactor>
</comment>
<evidence type="ECO:0000259" key="4">
    <source>
        <dbReference type="PROSITE" id="PS50887"/>
    </source>
</evidence>
<reference evidence="5 6" key="1">
    <citation type="journal article" date="2017" name="Antonie Van Leeuwenhoek">
        <title>Rhizobium rhizosphaerae sp. nov., a novel species isolated from rice rhizosphere.</title>
        <authorList>
            <person name="Zhao J.J."/>
            <person name="Zhang J."/>
            <person name="Zhang R.J."/>
            <person name="Zhang C.W."/>
            <person name="Yin H.Q."/>
            <person name="Zhang X.X."/>
        </authorList>
    </citation>
    <scope>NUCLEOTIDE SEQUENCE [LARGE SCALE GENOMIC DNA]</scope>
    <source>
        <strain evidence="5 6">BSs20135</strain>
    </source>
</reference>
<dbReference type="InterPro" id="IPR035919">
    <property type="entry name" value="EAL_sf"/>
</dbReference>
<dbReference type="FunFam" id="3.30.70.270:FF:000001">
    <property type="entry name" value="Diguanylate cyclase domain protein"/>
    <property type="match status" value="1"/>
</dbReference>
<dbReference type="Gene3D" id="3.30.70.270">
    <property type="match status" value="1"/>
</dbReference>
<dbReference type="Pfam" id="PF08447">
    <property type="entry name" value="PAS_3"/>
    <property type="match status" value="1"/>
</dbReference>
<organism evidence="5 6">
    <name type="scientific">Paraglaciecola arctica BSs20135</name>
    <dbReference type="NCBI Taxonomy" id="493475"/>
    <lineage>
        <taxon>Bacteria</taxon>
        <taxon>Pseudomonadati</taxon>
        <taxon>Pseudomonadota</taxon>
        <taxon>Gammaproteobacteria</taxon>
        <taxon>Alteromonadales</taxon>
        <taxon>Alteromonadaceae</taxon>
        <taxon>Paraglaciecola</taxon>
    </lineage>
</organism>
<evidence type="ECO:0000259" key="3">
    <source>
        <dbReference type="PROSITE" id="PS50883"/>
    </source>
</evidence>
<dbReference type="Proteomes" id="UP000006327">
    <property type="component" value="Unassembled WGS sequence"/>
</dbReference>
<dbReference type="NCBIfam" id="TIGR00254">
    <property type="entry name" value="GGDEF"/>
    <property type="match status" value="1"/>
</dbReference>
<protein>
    <submittedName>
        <fullName evidence="5">Diguanylate cyclase/phosphodiesterase</fullName>
    </submittedName>
</protein>
<dbReference type="PROSITE" id="PS50113">
    <property type="entry name" value="PAC"/>
    <property type="match status" value="1"/>
</dbReference>
<feature type="domain" description="EAL" evidence="3">
    <location>
        <begin position="1235"/>
        <end position="1487"/>
    </location>
</feature>
<dbReference type="CDD" id="cd01949">
    <property type="entry name" value="GGDEF"/>
    <property type="match status" value="1"/>
</dbReference>
<dbReference type="Pfam" id="PF00563">
    <property type="entry name" value="EAL"/>
    <property type="match status" value="1"/>
</dbReference>
<dbReference type="InterPro" id="IPR043128">
    <property type="entry name" value="Rev_trsase/Diguanyl_cyclase"/>
</dbReference>
<proteinExistence type="predicted"/>
<dbReference type="InterPro" id="IPR001633">
    <property type="entry name" value="EAL_dom"/>
</dbReference>
<dbReference type="SUPFAM" id="SSF55785">
    <property type="entry name" value="PYP-like sensor domain (PAS domain)"/>
    <property type="match status" value="2"/>
</dbReference>
<dbReference type="InterPro" id="IPR000160">
    <property type="entry name" value="GGDEF_dom"/>
</dbReference>
<sequence length="1488" mass="168660">MIQDPTFTRLSTENGLSQNTVNTLILDNEGFLWLGTEEGLNRFDGYQNQHVSGPNNEFNDAPINYLFQDSKRNLWISDSIHGVHQYDLESNTAKLVINLGLRRDNQLTQIANYINEDKDGNILFSMEEGIFSYSYVTDKLTTEYSLSDEMIDNGNFIRTHLLSQNILFIGTADGLYASVRGSNKHLLINHVQSVTPTTDNLNVKMLYADDQDTLWIGTVEGLFSLPLSQVREFVLGTRPSPVAKLHFESRNIWGLASLNSDLFYIATDKGLYSYQKESEQLQQLFLPTDSRDFMASDVLKGLVIDGNNNLWIGSEDDGAIYWSPRTTLFNNVYNTRGGRDEKVLSHNNIWSIHQQDENSLWVGTRNGLNLFNLADGTTQSFLVSDDEKAQYSSSSISNIEAGKLNQLWLSTADGIIQFDSKTGKTYPLKVNSVEDEVILKSDIWDIISTPEGELLLVSGAGFFRYSPDTGKVNNIEQLSVSIDSRSSVGFIKGVKPKTTLISVYGQLWEMDNTTTQVTLIHETPLQQLKAEIYPSDVLIDAHNIMWITYPGYGLVGIDGTTHEQKFFYNKQNLLPNNSIFDMQQDSKGNIWLGSNSGLIKFSPQNHQIQKYDQEQGLATSEFNSETSLTLLDGRMVYGSPKGLIFFDPLKVNVKKNNNIRVAITNLILVSNDLVMPFSNLDGQSIELTHEDVGLSIHFSTLEFQNQKDIRYQYQLSGSNNLVYPITTRPEVMFPKLDPGQYVFSVLAFNPESGTKSKPATINIKVNYAPWASPIAYTFYSLICLIALLFLWQYRRAQNLRLHKAHQDAIQSKDKLTLALNASNSGIWEFQTEQDIFFVSRLGDELSSKKTMSFEDHLSLIHNKDKVLYRSAWHDFLADNNAELDITYRMSTKDKTWLWFRDVGKVVETNKAGKPLLLTGTYTNITETVAVQENLRLFGEAFKHTLDWVIIYNHKYYPIAFNDAFKKYFDINDDVSAPKKLAKLLKIQTSETAMFWKKLLTFEAGQHWQEEDKVLLPNGITLDIMVHLHAVASVHDKNKVEHFLVIISDITEQKAAEAKLLALANYDSLTGLPNRTLLLDRIDRGLEHARRNTKSMAIFFIDLDKFKQVNDSLGHKAGDELLVIIAKRLGDKLRKEDTVARLGGDEFVIMIEDVTSAEAISALVTEISDIIDIPVTLSSQSVSVSSSIGIAMYPGDGLSAEELLKNADIAMYHAKAQGRSNFQFFTQEMDELVKGRLKLENQLKKAHQDKKFENYYQPILNTQTQKIEGFEILMRWPTRNGMVSPDTFIPVSEELGLIEHMTLDAFERAMPVLNELRRGGFNGYLSVNLSAKHFDNQYSIDKIIFLLEQHKIPVTAIRFEITESALMRDYEKALIYMTQIQQKGFLIALDDFGTGFSSLKYLKEFPINIIKVDKSFVDDIGKNLNNEAIILTTLSMAKQLKMSCVAEGIETIEQVEFFKKNQCQHLQGYYFSKPVPAADISALLEKTWE</sequence>
<dbReference type="PROSITE" id="PS50887">
    <property type="entry name" value="GGDEF"/>
    <property type="match status" value="1"/>
</dbReference>
<dbReference type="Gene3D" id="2.130.10.10">
    <property type="entry name" value="YVTN repeat-like/Quinoprotein amine dehydrogenase"/>
    <property type="match status" value="3"/>
</dbReference>
<dbReference type="Pfam" id="PF07494">
    <property type="entry name" value="Reg_prop"/>
    <property type="match status" value="2"/>
</dbReference>
<dbReference type="GO" id="GO:0003824">
    <property type="term" value="F:catalytic activity"/>
    <property type="evidence" value="ECO:0007669"/>
    <property type="project" value="UniProtKB-ARBA"/>
</dbReference>
<dbReference type="InterPro" id="IPR000700">
    <property type="entry name" value="PAS-assoc_C"/>
</dbReference>
<dbReference type="eggNOG" id="COG5001">
    <property type="taxonomic scope" value="Bacteria"/>
</dbReference>
<dbReference type="Gene3D" id="2.60.40.10">
    <property type="entry name" value="Immunoglobulins"/>
    <property type="match status" value="1"/>
</dbReference>
<dbReference type="OrthoDB" id="9804951at2"/>
<dbReference type="EMBL" id="BAEO01000065">
    <property type="protein sequence ID" value="GAC21871.1"/>
    <property type="molecule type" value="Genomic_DNA"/>
</dbReference>
<dbReference type="SMART" id="SM00267">
    <property type="entry name" value="GGDEF"/>
    <property type="match status" value="1"/>
</dbReference>
<dbReference type="RefSeq" id="WP_007625300.1">
    <property type="nucleotide sequence ID" value="NZ_BAEO01000065.1"/>
</dbReference>
<dbReference type="CDD" id="cd01948">
    <property type="entry name" value="EAL"/>
    <property type="match status" value="1"/>
</dbReference>
<dbReference type="PANTHER" id="PTHR44757">
    <property type="entry name" value="DIGUANYLATE CYCLASE DGCP"/>
    <property type="match status" value="1"/>
</dbReference>
<dbReference type="InterPro" id="IPR013655">
    <property type="entry name" value="PAS_fold_3"/>
</dbReference>
<dbReference type="InterPro" id="IPR015943">
    <property type="entry name" value="WD40/YVTN_repeat-like_dom_sf"/>
</dbReference>
<dbReference type="PANTHER" id="PTHR44757:SF2">
    <property type="entry name" value="BIOFILM ARCHITECTURE MAINTENANCE PROTEIN MBAA"/>
    <property type="match status" value="1"/>
</dbReference>